<evidence type="ECO:0000256" key="3">
    <source>
        <dbReference type="ARBA" id="ARBA00023163"/>
    </source>
</evidence>
<feature type="compositionally biased region" description="Polar residues" evidence="4">
    <location>
        <begin position="125"/>
        <end position="135"/>
    </location>
</feature>
<dbReference type="GeneID" id="103715592"/>
<keyword evidence="2" id="KW-0805">Transcription regulation</keyword>
<evidence type="ECO:0000313" key="6">
    <source>
        <dbReference type="RefSeq" id="XP_017700305.2"/>
    </source>
</evidence>
<sequence length="191" mass="20885">MGSSYFGELGSGSGGSTSSRKGKKSSSEKPKQPQRGLGVAQLEKIRLQHQMAEYPPFLHPPFHSNPRMDNMRVPDMALSSSPSSSNMVSASSVVALHPNIMMSYGDTERRHVTLGEFHSSPPSRPLSNHNATSLPQHHAPPTVTRPIGEQTMENSEQKKIRHDRSHSTGSMSQNSDSSDAEEVDLELRLSI</sequence>
<reference evidence="6" key="2">
    <citation type="submission" date="2025-08" db="UniProtKB">
        <authorList>
            <consortium name="RefSeq"/>
        </authorList>
    </citation>
    <scope>IDENTIFICATION</scope>
    <source>
        <tissue evidence="6">Young leaves</tissue>
    </source>
</reference>
<dbReference type="InterPro" id="IPR040356">
    <property type="entry name" value="SPEAR"/>
</dbReference>
<evidence type="ECO:0000256" key="2">
    <source>
        <dbReference type="ARBA" id="ARBA00023015"/>
    </source>
</evidence>
<dbReference type="AlphaFoldDB" id="A0A8B7MVK1"/>
<dbReference type="RefSeq" id="XP_017700305.2">
    <property type="nucleotide sequence ID" value="XM_017844816.2"/>
</dbReference>
<accession>A0A8B7MVK1</accession>
<organism evidence="5 6">
    <name type="scientific">Phoenix dactylifera</name>
    <name type="common">Date palm</name>
    <dbReference type="NCBI Taxonomy" id="42345"/>
    <lineage>
        <taxon>Eukaryota</taxon>
        <taxon>Viridiplantae</taxon>
        <taxon>Streptophyta</taxon>
        <taxon>Embryophyta</taxon>
        <taxon>Tracheophyta</taxon>
        <taxon>Spermatophyta</taxon>
        <taxon>Magnoliopsida</taxon>
        <taxon>Liliopsida</taxon>
        <taxon>Arecaceae</taxon>
        <taxon>Coryphoideae</taxon>
        <taxon>Phoeniceae</taxon>
        <taxon>Phoenix</taxon>
    </lineage>
</organism>
<keyword evidence="5" id="KW-1185">Reference proteome</keyword>
<dbReference type="GO" id="GO:0003700">
    <property type="term" value="F:DNA-binding transcription factor activity"/>
    <property type="evidence" value="ECO:0007669"/>
    <property type="project" value="InterPro"/>
</dbReference>
<evidence type="ECO:0000256" key="1">
    <source>
        <dbReference type="ARBA" id="ARBA00022491"/>
    </source>
</evidence>
<protein>
    <submittedName>
        <fullName evidence="6">Protein SPEAR1-like isoform X1</fullName>
    </submittedName>
</protein>
<dbReference type="PANTHER" id="PTHR33388">
    <property type="entry name" value="OS01G0212500 PROTEIN"/>
    <property type="match status" value="1"/>
</dbReference>
<feature type="compositionally biased region" description="Polar residues" evidence="4">
    <location>
        <begin position="167"/>
        <end position="177"/>
    </location>
</feature>
<proteinExistence type="predicted"/>
<dbReference type="Proteomes" id="UP000228380">
    <property type="component" value="Chromosome 4"/>
</dbReference>
<reference evidence="5" key="1">
    <citation type="journal article" date="2019" name="Nat. Commun.">
        <title>Genome-wide association mapping of date palm fruit traits.</title>
        <authorList>
            <person name="Hazzouri K.M."/>
            <person name="Gros-Balthazard M."/>
            <person name="Flowers J.M."/>
            <person name="Copetti D."/>
            <person name="Lemansour A."/>
            <person name="Lebrun M."/>
            <person name="Masmoudi K."/>
            <person name="Ferrand S."/>
            <person name="Dhar M.I."/>
            <person name="Fresquez Z.A."/>
            <person name="Rosas U."/>
            <person name="Zhang J."/>
            <person name="Talag J."/>
            <person name="Lee S."/>
            <person name="Kudrna D."/>
            <person name="Powell R.F."/>
            <person name="Leitch I.J."/>
            <person name="Krueger R.R."/>
            <person name="Wing R.A."/>
            <person name="Amiri K.M.A."/>
            <person name="Purugganan M.D."/>
        </authorList>
    </citation>
    <scope>NUCLEOTIDE SEQUENCE [LARGE SCALE GENOMIC DNA]</scope>
    <source>
        <strain evidence="5">cv. Khalas</strain>
    </source>
</reference>
<dbReference type="OrthoDB" id="653455at2759"/>
<feature type="region of interest" description="Disordered" evidence="4">
    <location>
        <begin position="116"/>
        <end position="191"/>
    </location>
</feature>
<evidence type="ECO:0000256" key="4">
    <source>
        <dbReference type="SAM" id="MobiDB-lite"/>
    </source>
</evidence>
<keyword evidence="1" id="KW-0678">Repressor</keyword>
<gene>
    <name evidence="6" type="primary">LOC103715592</name>
</gene>
<name>A0A8B7MVK1_PHODC</name>
<feature type="region of interest" description="Disordered" evidence="4">
    <location>
        <begin position="1"/>
        <end position="40"/>
    </location>
</feature>
<dbReference type="KEGG" id="pda:103715592"/>
<evidence type="ECO:0000313" key="5">
    <source>
        <dbReference type="Proteomes" id="UP000228380"/>
    </source>
</evidence>
<dbReference type="PANTHER" id="PTHR33388:SF18">
    <property type="entry name" value="PROTEIN SPEAR1"/>
    <property type="match status" value="1"/>
</dbReference>
<keyword evidence="3" id="KW-0804">Transcription</keyword>